<feature type="domain" description="Glycoside hydrolase family 20 catalytic" evidence="8">
    <location>
        <begin position="149"/>
        <end position="479"/>
    </location>
</feature>
<feature type="domain" description="Beta-hexosaminidase bacterial type N-terminal" evidence="9">
    <location>
        <begin position="27"/>
        <end position="130"/>
    </location>
</feature>
<dbReference type="Pfam" id="PF00728">
    <property type="entry name" value="Glyco_hydro_20"/>
    <property type="match status" value="1"/>
</dbReference>
<reference evidence="11" key="1">
    <citation type="submission" date="2018-02" db="EMBL/GenBank/DDBJ databases">
        <authorList>
            <person name="Clavel T."/>
            <person name="Strowig T."/>
        </authorList>
    </citation>
    <scope>NUCLEOTIDE SEQUENCE [LARGE SCALE GENOMIC DNA]</scope>
    <source>
        <strain evidence="11">DSM 100764</strain>
    </source>
</reference>
<comment type="similarity">
    <text evidence="2">Belongs to the glycosyl hydrolase 20 family.</text>
</comment>
<comment type="catalytic activity">
    <reaction evidence="1">
        <text>Hydrolysis of terminal non-reducing N-acetyl-D-hexosamine residues in N-acetyl-beta-D-hexosaminides.</text>
        <dbReference type="EC" id="3.2.1.52"/>
    </reaction>
</comment>
<evidence type="ECO:0000313" key="10">
    <source>
        <dbReference type="EMBL" id="PWB08027.1"/>
    </source>
</evidence>
<accession>A0A2V1IYG2</accession>
<keyword evidence="7" id="KW-0732">Signal</keyword>
<evidence type="ECO:0000256" key="6">
    <source>
        <dbReference type="PIRSR" id="PIRSR625705-1"/>
    </source>
</evidence>
<evidence type="ECO:0000256" key="5">
    <source>
        <dbReference type="ARBA" id="ARBA00023295"/>
    </source>
</evidence>
<dbReference type="SUPFAM" id="SSF51445">
    <property type="entry name" value="(Trans)glycosidases"/>
    <property type="match status" value="1"/>
</dbReference>
<dbReference type="GO" id="GO:0016020">
    <property type="term" value="C:membrane"/>
    <property type="evidence" value="ECO:0007669"/>
    <property type="project" value="TreeGrafter"/>
</dbReference>
<feature type="chain" id="PRO_5016122935" description="beta-N-acetylhexosaminidase" evidence="7">
    <location>
        <begin position="21"/>
        <end position="515"/>
    </location>
</feature>
<keyword evidence="4" id="KW-0378">Hydrolase</keyword>
<evidence type="ECO:0000256" key="7">
    <source>
        <dbReference type="SAM" id="SignalP"/>
    </source>
</evidence>
<comment type="caution">
    <text evidence="10">The sequence shown here is derived from an EMBL/GenBank/DDBJ whole genome shotgun (WGS) entry which is preliminary data.</text>
</comment>
<organism evidence="10 11">
    <name type="scientific">Paramuribaculum intestinale</name>
    <dbReference type="NCBI Taxonomy" id="2094151"/>
    <lineage>
        <taxon>Bacteria</taxon>
        <taxon>Pseudomonadati</taxon>
        <taxon>Bacteroidota</taxon>
        <taxon>Bacteroidia</taxon>
        <taxon>Bacteroidales</taxon>
        <taxon>Muribaculaceae</taxon>
        <taxon>Paramuribaculum</taxon>
    </lineage>
</organism>
<dbReference type="AlphaFoldDB" id="A0A2V1IYG2"/>
<dbReference type="InterPro" id="IPR017853">
    <property type="entry name" value="GH"/>
</dbReference>
<gene>
    <name evidence="10" type="ORF">C5O25_05380</name>
</gene>
<evidence type="ECO:0000256" key="1">
    <source>
        <dbReference type="ARBA" id="ARBA00001231"/>
    </source>
</evidence>
<proteinExistence type="inferred from homology"/>
<evidence type="ECO:0000259" key="9">
    <source>
        <dbReference type="Pfam" id="PF02838"/>
    </source>
</evidence>
<dbReference type="GO" id="GO:0030203">
    <property type="term" value="P:glycosaminoglycan metabolic process"/>
    <property type="evidence" value="ECO:0007669"/>
    <property type="project" value="TreeGrafter"/>
</dbReference>
<dbReference type="PRINTS" id="PR00738">
    <property type="entry name" value="GLHYDRLASE20"/>
</dbReference>
<dbReference type="Gene3D" id="3.30.379.10">
    <property type="entry name" value="Chitobiase/beta-hexosaminidase domain 2-like"/>
    <property type="match status" value="1"/>
</dbReference>
<evidence type="ECO:0000256" key="4">
    <source>
        <dbReference type="ARBA" id="ARBA00022801"/>
    </source>
</evidence>
<dbReference type="Gene3D" id="3.20.20.80">
    <property type="entry name" value="Glycosidases"/>
    <property type="match status" value="1"/>
</dbReference>
<evidence type="ECO:0000256" key="3">
    <source>
        <dbReference type="ARBA" id="ARBA00012663"/>
    </source>
</evidence>
<dbReference type="Pfam" id="PF02838">
    <property type="entry name" value="Glyco_hydro_20b"/>
    <property type="match status" value="1"/>
</dbReference>
<dbReference type="InterPro" id="IPR025705">
    <property type="entry name" value="Beta_hexosaminidase_sua/sub"/>
</dbReference>
<dbReference type="EMBL" id="PUBV01000008">
    <property type="protein sequence ID" value="PWB08027.1"/>
    <property type="molecule type" value="Genomic_DNA"/>
</dbReference>
<protein>
    <recommendedName>
        <fullName evidence="3">beta-N-acetylhexosaminidase</fullName>
        <ecNumber evidence="3">3.2.1.52</ecNumber>
    </recommendedName>
</protein>
<dbReference type="GeneID" id="93423866"/>
<dbReference type="GO" id="GO:0005975">
    <property type="term" value="P:carbohydrate metabolic process"/>
    <property type="evidence" value="ECO:0007669"/>
    <property type="project" value="InterPro"/>
</dbReference>
<dbReference type="Proteomes" id="UP000244925">
    <property type="component" value="Unassembled WGS sequence"/>
</dbReference>
<dbReference type="EC" id="3.2.1.52" evidence="3"/>
<dbReference type="PIRSF" id="PIRSF001093">
    <property type="entry name" value="B-hxosamndse_ab_euk"/>
    <property type="match status" value="1"/>
</dbReference>
<feature type="signal peptide" evidence="7">
    <location>
        <begin position="1"/>
        <end position="20"/>
    </location>
</feature>
<dbReference type="SUPFAM" id="SSF55545">
    <property type="entry name" value="beta-N-acetylhexosaminidase-like domain"/>
    <property type="match status" value="1"/>
</dbReference>
<dbReference type="InterPro" id="IPR015882">
    <property type="entry name" value="HEX_bac_N"/>
</dbReference>
<dbReference type="RefSeq" id="WP_107035711.1">
    <property type="nucleotide sequence ID" value="NZ_CAONGC010000008.1"/>
</dbReference>
<dbReference type="InterPro" id="IPR029018">
    <property type="entry name" value="Hex-like_dom2"/>
</dbReference>
<name>A0A2V1IYG2_9BACT</name>
<evidence type="ECO:0000313" key="11">
    <source>
        <dbReference type="Proteomes" id="UP000244925"/>
    </source>
</evidence>
<sequence>MFRKIITISLAVAAGIAVHARELGPTSALMPMPASVVMPSGKALSVSDAAIVRSTLPSDHRLLSVYGEIMTRHFGDGAGVDAYIGVDTTMTGSEHYRLEVDSVSLRLCGASEEALFRGLQTLDQLLWGDAVMTASGNVSPIIIDDAPAYPRRALMLDPARHFLPVDDVKRFIDVMASYKYNVLQLHLTDDEGWRVAVEGHPELTDGTDHYTASDIADLVDYAAQRYIEIVPEADIPGHTSAVLTVHPGLGCHIADSAALASAPGNGVMVCAANDSVYALYDDVIRSIASMFTSPYIHLGGDEAAIERNWALCADCRRMMSERGYTDAAQLMNDFFGRMLATVRSCGKKAILWCELDNIYMPAEKYLMEYPADVTLVTWRNGLTPKCIELAAAHGNPLLMAPGEHAYLDYPQMRGDLPEHNNWGMPVTTLRQAYAIEMPSAANVTGVMGTLWGEAINDINRAFYMAYPRAMALAEAGWTPESRRSWDSFRRRLPGALGRLMERGVSFRVPFESFDR</sequence>
<dbReference type="GO" id="GO:0004563">
    <property type="term" value="F:beta-N-acetylhexosaminidase activity"/>
    <property type="evidence" value="ECO:0007669"/>
    <property type="project" value="UniProtKB-EC"/>
</dbReference>
<evidence type="ECO:0000259" key="8">
    <source>
        <dbReference type="Pfam" id="PF00728"/>
    </source>
</evidence>
<dbReference type="PANTHER" id="PTHR22600:SF57">
    <property type="entry name" value="BETA-N-ACETYLHEXOSAMINIDASE"/>
    <property type="match status" value="1"/>
</dbReference>
<keyword evidence="5" id="KW-0326">Glycosidase</keyword>
<evidence type="ECO:0000256" key="2">
    <source>
        <dbReference type="ARBA" id="ARBA00006285"/>
    </source>
</evidence>
<feature type="active site" description="Proton donor" evidence="6">
    <location>
        <position position="302"/>
    </location>
</feature>
<dbReference type="PANTHER" id="PTHR22600">
    <property type="entry name" value="BETA-HEXOSAMINIDASE"/>
    <property type="match status" value="1"/>
</dbReference>
<dbReference type="InterPro" id="IPR015883">
    <property type="entry name" value="Glyco_hydro_20_cat"/>
</dbReference>
<keyword evidence="11" id="KW-1185">Reference proteome</keyword>